<dbReference type="EMBL" id="CP012850">
    <property type="protein sequence ID" value="ALI37256.1"/>
    <property type="molecule type" value="Genomic_DNA"/>
</dbReference>
<dbReference type="Proteomes" id="UP000058925">
    <property type="component" value="Chromosome"/>
</dbReference>
<feature type="region of interest" description="Disordered" evidence="1">
    <location>
        <begin position="1"/>
        <end position="20"/>
    </location>
</feature>
<dbReference type="RefSeq" id="WP_196816358.1">
    <property type="nucleotide sequence ID" value="NZ_CP012850.1"/>
</dbReference>
<evidence type="ECO:0000313" key="2">
    <source>
        <dbReference type="EMBL" id="ALI37256.1"/>
    </source>
</evidence>
<evidence type="ECO:0000313" key="3">
    <source>
        <dbReference type="Proteomes" id="UP000058925"/>
    </source>
</evidence>
<dbReference type="KEGG" id="taa:NMY3_03069"/>
<reference evidence="3" key="1">
    <citation type="submission" date="2015-10" db="EMBL/GenBank/DDBJ databases">
        <title>Niche specialization of a soil ammonia-oxidizing archaeon, Candidatus Nitrosocosmicus oleophilus.</title>
        <authorList>
            <person name="Jung M.-Y."/>
            <person name="Rhee S.-K."/>
        </authorList>
    </citation>
    <scope>NUCLEOTIDE SEQUENCE [LARGE SCALE GENOMIC DNA]</scope>
    <source>
        <strain evidence="3">MY3</strain>
    </source>
</reference>
<name>A0A654M3P1_9ARCH</name>
<keyword evidence="3" id="KW-1185">Reference proteome</keyword>
<sequence>MCLGHNNQPPATPGPNPTAFPHNYVNFVATAVAFEDEAFEANITIRDNSSNYLQSYLISVDGDDPTTSNEKVR</sequence>
<protein>
    <submittedName>
        <fullName evidence="2">Uncharacterized protein</fullName>
    </submittedName>
</protein>
<proteinExistence type="predicted"/>
<accession>A0A654M3P1</accession>
<dbReference type="AlphaFoldDB" id="A0A654M3P1"/>
<organism evidence="2 3">
    <name type="scientific">Candidatus Nitrosocosmicus oleophilus</name>
    <dbReference type="NCBI Taxonomy" id="1353260"/>
    <lineage>
        <taxon>Archaea</taxon>
        <taxon>Nitrososphaerota</taxon>
        <taxon>Nitrososphaeria</taxon>
        <taxon>Nitrososphaerales</taxon>
        <taxon>Nitrososphaeraceae</taxon>
        <taxon>Candidatus Nitrosocosmicus</taxon>
    </lineage>
</organism>
<dbReference type="GeneID" id="60422936"/>
<gene>
    <name evidence="2" type="ORF">NMY3_03069</name>
</gene>
<evidence type="ECO:0000256" key="1">
    <source>
        <dbReference type="SAM" id="MobiDB-lite"/>
    </source>
</evidence>